<dbReference type="Proteomes" id="UP000472265">
    <property type="component" value="Chromosome 18"/>
</dbReference>
<dbReference type="AlphaFoldDB" id="A0A671W7D7"/>
<sequence length="107" mass="12530">MDQCFRIAVWMFFLVGYLQASPVPGCSMNMDDLSFDVLLDVKCVSYFMIKRFGDAEKKCDSSQIRPTEETLQWGLTRKQCMPQFANFVNATKKFVEDFNIYQQLKKK</sequence>
<accession>A0A671W7D7</accession>
<dbReference type="GeneTree" id="ENSGT00940000179668"/>
<reference evidence="2" key="1">
    <citation type="submission" date="2021-04" db="EMBL/GenBank/DDBJ databases">
        <authorList>
            <consortium name="Wellcome Sanger Institute Data Sharing"/>
        </authorList>
    </citation>
    <scope>NUCLEOTIDE SEQUENCE [LARGE SCALE GENOMIC DNA]</scope>
</reference>
<protein>
    <submittedName>
        <fullName evidence="2">Uncharacterized protein</fullName>
    </submittedName>
</protein>
<name>A0A671W7D7_SPAAU</name>
<reference evidence="2" key="2">
    <citation type="submission" date="2025-08" db="UniProtKB">
        <authorList>
            <consortium name="Ensembl"/>
        </authorList>
    </citation>
    <scope>IDENTIFICATION</scope>
</reference>
<keyword evidence="3" id="KW-1185">Reference proteome</keyword>
<reference evidence="2" key="3">
    <citation type="submission" date="2025-09" db="UniProtKB">
        <authorList>
            <consortium name="Ensembl"/>
        </authorList>
    </citation>
    <scope>IDENTIFICATION</scope>
</reference>
<dbReference type="InParanoid" id="A0A671W7D7"/>
<feature type="signal peptide" evidence="1">
    <location>
        <begin position="1"/>
        <end position="20"/>
    </location>
</feature>
<keyword evidence="1" id="KW-0732">Signal</keyword>
<evidence type="ECO:0000313" key="2">
    <source>
        <dbReference type="Ensembl" id="ENSSAUP00010034574.1"/>
    </source>
</evidence>
<proteinExistence type="predicted"/>
<dbReference type="OMA" id="CFRIAVW"/>
<dbReference type="Ensembl" id="ENSSAUT00010036418.1">
    <property type="protein sequence ID" value="ENSSAUP00010034574.1"/>
    <property type="gene ID" value="ENSSAUG00010014645.1"/>
</dbReference>
<organism evidence="2 3">
    <name type="scientific">Sparus aurata</name>
    <name type="common">Gilthead sea bream</name>
    <dbReference type="NCBI Taxonomy" id="8175"/>
    <lineage>
        <taxon>Eukaryota</taxon>
        <taxon>Metazoa</taxon>
        <taxon>Chordata</taxon>
        <taxon>Craniata</taxon>
        <taxon>Vertebrata</taxon>
        <taxon>Euteleostomi</taxon>
        <taxon>Actinopterygii</taxon>
        <taxon>Neopterygii</taxon>
        <taxon>Teleostei</taxon>
        <taxon>Neoteleostei</taxon>
        <taxon>Acanthomorphata</taxon>
        <taxon>Eupercaria</taxon>
        <taxon>Spariformes</taxon>
        <taxon>Sparidae</taxon>
        <taxon>Sparus</taxon>
    </lineage>
</organism>
<feature type="chain" id="PRO_5025602053" evidence="1">
    <location>
        <begin position="21"/>
        <end position="107"/>
    </location>
</feature>
<evidence type="ECO:0000256" key="1">
    <source>
        <dbReference type="SAM" id="SignalP"/>
    </source>
</evidence>
<evidence type="ECO:0000313" key="3">
    <source>
        <dbReference type="Proteomes" id="UP000472265"/>
    </source>
</evidence>